<name>A0A2U8H8C7_9RHOO</name>
<gene>
    <name evidence="2" type="ORF">CEW87_07755</name>
</gene>
<sequence length="185" mass="19501">MRSLMTCLLLLFSTGAIADDESLWAALRAGGHVALMRHAPAPGIGDPAGFVLGDCSTQRNLSPAGRAQATATGERLRAQGITRATLHSSRWCRCLDTARLLGLGPVIPTPALDSFFNERDQAAERSAAVRALVRDADTAAGPLILVTHQVNITALSGVYPVSGELIIMRIAGDELELAGRIQPLP</sequence>
<accession>A0A2U8H8C7</accession>
<evidence type="ECO:0000313" key="2">
    <source>
        <dbReference type="EMBL" id="AWI81948.1"/>
    </source>
</evidence>
<dbReference type="RefSeq" id="WP_108977024.1">
    <property type="nucleotide sequence ID" value="NZ_CP022188.1"/>
</dbReference>
<dbReference type="OrthoDB" id="8685508at2"/>
<proteinExistence type="predicted"/>
<reference evidence="2 3" key="1">
    <citation type="submission" date="2017-06" db="EMBL/GenBank/DDBJ databases">
        <title>Azoarcus sp. TSNA42 complete genome sequence.</title>
        <authorList>
            <person name="Woo J.-H."/>
            <person name="Kim H.-S."/>
        </authorList>
    </citation>
    <scope>NUCLEOTIDE SEQUENCE [LARGE SCALE GENOMIC DNA]</scope>
    <source>
        <strain evidence="2 3">TSNA42</strain>
    </source>
</reference>
<dbReference type="Pfam" id="PF00300">
    <property type="entry name" value="His_Phos_1"/>
    <property type="match status" value="1"/>
</dbReference>
<keyword evidence="1" id="KW-0732">Signal</keyword>
<dbReference type="InterPro" id="IPR013078">
    <property type="entry name" value="His_Pase_superF_clade-1"/>
</dbReference>
<protein>
    <submittedName>
        <fullName evidence="2">Histidine phosphatase family protein</fullName>
    </submittedName>
</protein>
<dbReference type="AlphaFoldDB" id="A0A2U8H8C7"/>
<dbReference type="SUPFAM" id="SSF53254">
    <property type="entry name" value="Phosphoglycerate mutase-like"/>
    <property type="match status" value="1"/>
</dbReference>
<dbReference type="CDD" id="cd07040">
    <property type="entry name" value="HP"/>
    <property type="match status" value="1"/>
</dbReference>
<dbReference type="Gene3D" id="3.40.50.1240">
    <property type="entry name" value="Phosphoglycerate mutase-like"/>
    <property type="match status" value="1"/>
</dbReference>
<dbReference type="InterPro" id="IPR029033">
    <property type="entry name" value="His_PPase_superfam"/>
</dbReference>
<feature type="chain" id="PRO_5015944289" evidence="1">
    <location>
        <begin position="19"/>
        <end position="185"/>
    </location>
</feature>
<dbReference type="Proteomes" id="UP000244902">
    <property type="component" value="Chromosome"/>
</dbReference>
<organism evidence="2 3">
    <name type="scientific">Parazoarcus communis</name>
    <dbReference type="NCBI Taxonomy" id="41977"/>
    <lineage>
        <taxon>Bacteria</taxon>
        <taxon>Pseudomonadati</taxon>
        <taxon>Pseudomonadota</taxon>
        <taxon>Betaproteobacteria</taxon>
        <taxon>Rhodocyclales</taxon>
        <taxon>Zoogloeaceae</taxon>
        <taxon>Parazoarcus</taxon>
    </lineage>
</organism>
<evidence type="ECO:0000313" key="3">
    <source>
        <dbReference type="Proteomes" id="UP000244902"/>
    </source>
</evidence>
<evidence type="ECO:0000256" key="1">
    <source>
        <dbReference type="SAM" id="SignalP"/>
    </source>
</evidence>
<feature type="signal peptide" evidence="1">
    <location>
        <begin position="1"/>
        <end position="18"/>
    </location>
</feature>
<dbReference type="EMBL" id="CP022188">
    <property type="protein sequence ID" value="AWI81948.1"/>
    <property type="molecule type" value="Genomic_DNA"/>
</dbReference>